<evidence type="ECO:0000256" key="10">
    <source>
        <dbReference type="ARBA" id="ARBA00023180"/>
    </source>
</evidence>
<keyword evidence="7 12" id="KW-1133">Transmembrane helix</keyword>
<evidence type="ECO:0000256" key="6">
    <source>
        <dbReference type="ARBA" id="ARBA00022737"/>
    </source>
</evidence>
<dbReference type="Proteomes" id="UP001295444">
    <property type="component" value="Chromosome 04"/>
</dbReference>
<gene>
    <name evidence="16" type="ORF">PECUL_23A034420</name>
</gene>
<feature type="disulfide bond" evidence="11">
    <location>
        <begin position="123"/>
        <end position="141"/>
    </location>
</feature>
<feature type="repeat" description="TNFR-Cys" evidence="11">
    <location>
        <begin position="23"/>
        <end position="56"/>
    </location>
</feature>
<dbReference type="PRINTS" id="PR01966">
    <property type="entry name" value="TNFACTORR16"/>
</dbReference>
<keyword evidence="9 11" id="KW-1015">Disulfide bond</keyword>
<dbReference type="InterPro" id="IPR000488">
    <property type="entry name" value="Death_dom"/>
</dbReference>
<feature type="repeat" description="TNFR-Cys" evidence="11">
    <location>
        <begin position="143"/>
        <end position="184"/>
    </location>
</feature>
<organism evidence="16 17">
    <name type="scientific">Pelobates cultripes</name>
    <name type="common">Western spadefoot toad</name>
    <dbReference type="NCBI Taxonomy" id="61616"/>
    <lineage>
        <taxon>Eukaryota</taxon>
        <taxon>Metazoa</taxon>
        <taxon>Chordata</taxon>
        <taxon>Craniata</taxon>
        <taxon>Vertebrata</taxon>
        <taxon>Euteleostomi</taxon>
        <taxon>Amphibia</taxon>
        <taxon>Batrachia</taxon>
        <taxon>Anura</taxon>
        <taxon>Pelobatoidea</taxon>
        <taxon>Pelobatidae</taxon>
        <taxon>Pelobates</taxon>
    </lineage>
</organism>
<feature type="disulfide bond" evidence="11">
    <location>
        <begin position="59"/>
        <end position="74"/>
    </location>
</feature>
<keyword evidence="17" id="KW-1185">Reference proteome</keyword>
<dbReference type="InterPro" id="IPR001368">
    <property type="entry name" value="TNFR/NGFR_Cys_rich_reg"/>
</dbReference>
<keyword evidence="2" id="KW-1003">Cell membrane</keyword>
<keyword evidence="8 12" id="KW-0472">Membrane</keyword>
<name>A0AAD1RUP4_PELCU</name>
<evidence type="ECO:0000259" key="15">
    <source>
        <dbReference type="PROSITE" id="PS50050"/>
    </source>
</evidence>
<sequence length="395" mass="42668">MYLSGILLTVSLLLLSQAVAEDRCTSGQFTSSGECCSLCDPGYGVAVPCGDKDTVCKPCTDGTFSDSSSATDTCQPCSSCEGPSQSIESSCTSKSDTVCRCQDGHFLQFEHYSNRTCVPCQLCSKGLGVTSVCTRTENTQCQLCPKGSYSEEKSRMSPCLPCRTECAETEVQIGDCVPQHDILCMNKDVPILKRADGDSRKDDNITASGSPHFIAPSDDNSKNIIPVYCSILAAVVVGLIVYVAFKCYTSCKQKKQLAKARAVELATSGEGEKLHSDSGVFLDTHSLQDQNQLSKVKTEPKLYINLPPNKQEEVERLLADSSRGKDWQRLANLLGYEEAAIEMFMRGEDPVHTLLTDFSTKDGSTLEVLCAALVNIERADVVETLNSSADASSVV</sequence>
<dbReference type="GO" id="GO:0006915">
    <property type="term" value="P:apoptotic process"/>
    <property type="evidence" value="ECO:0007669"/>
    <property type="project" value="UniProtKB-KW"/>
</dbReference>
<feature type="repeat" description="TNFR-Cys" evidence="11">
    <location>
        <begin position="58"/>
        <end position="99"/>
    </location>
</feature>
<dbReference type="EMBL" id="OW240915">
    <property type="protein sequence ID" value="CAH2281811.1"/>
    <property type="molecule type" value="Genomic_DNA"/>
</dbReference>
<dbReference type="PROSITE" id="PS00652">
    <property type="entry name" value="TNFR_NGFR_1"/>
    <property type="match status" value="2"/>
</dbReference>
<dbReference type="SUPFAM" id="SSF57586">
    <property type="entry name" value="TNF receptor-like"/>
    <property type="match status" value="2"/>
</dbReference>
<dbReference type="SUPFAM" id="SSF47986">
    <property type="entry name" value="DEATH domain"/>
    <property type="match status" value="1"/>
</dbReference>
<dbReference type="Gene3D" id="6.10.250.1780">
    <property type="match status" value="1"/>
</dbReference>
<dbReference type="CDD" id="cd08311">
    <property type="entry name" value="Death_p75NR"/>
    <property type="match status" value="1"/>
</dbReference>
<dbReference type="Gene3D" id="2.10.50.10">
    <property type="entry name" value="Tumor Necrosis Factor Receptor, subunit A, domain 2"/>
    <property type="match status" value="3"/>
</dbReference>
<evidence type="ECO:0000256" key="8">
    <source>
        <dbReference type="ARBA" id="ARBA00023136"/>
    </source>
</evidence>
<evidence type="ECO:0000256" key="5">
    <source>
        <dbReference type="ARBA" id="ARBA00022729"/>
    </source>
</evidence>
<evidence type="ECO:0000259" key="14">
    <source>
        <dbReference type="PROSITE" id="PS50017"/>
    </source>
</evidence>
<dbReference type="InterPro" id="IPR052302">
    <property type="entry name" value="Neurotrophin_rcpt-DD"/>
</dbReference>
<dbReference type="SMART" id="SM00208">
    <property type="entry name" value="TNFR"/>
    <property type="match status" value="4"/>
</dbReference>
<reference evidence="16" key="1">
    <citation type="submission" date="2022-03" db="EMBL/GenBank/DDBJ databases">
        <authorList>
            <person name="Alioto T."/>
            <person name="Alioto T."/>
            <person name="Gomez Garrido J."/>
        </authorList>
    </citation>
    <scope>NUCLEOTIDE SEQUENCE</scope>
</reference>
<evidence type="ECO:0000256" key="2">
    <source>
        <dbReference type="ARBA" id="ARBA00022475"/>
    </source>
</evidence>
<comment type="subcellular location">
    <subcellularLocation>
        <location evidence="1">Cell membrane</location>
        <topology evidence="1">Single-pass membrane protein</topology>
    </subcellularLocation>
</comment>
<evidence type="ECO:0000256" key="3">
    <source>
        <dbReference type="ARBA" id="ARBA00022692"/>
    </source>
</evidence>
<evidence type="ECO:0000313" key="17">
    <source>
        <dbReference type="Proteomes" id="UP001295444"/>
    </source>
</evidence>
<dbReference type="Pfam" id="PF00531">
    <property type="entry name" value="Death"/>
    <property type="match status" value="1"/>
</dbReference>
<dbReference type="AlphaFoldDB" id="A0AAD1RUP4"/>
<evidence type="ECO:0000256" key="4">
    <source>
        <dbReference type="ARBA" id="ARBA00022703"/>
    </source>
</evidence>
<evidence type="ECO:0000256" key="12">
    <source>
        <dbReference type="SAM" id="Phobius"/>
    </source>
</evidence>
<keyword evidence="5 13" id="KW-0732">Signal</keyword>
<feature type="domain" description="TNFR-Cys" evidence="15">
    <location>
        <begin position="143"/>
        <end position="184"/>
    </location>
</feature>
<feature type="repeat" description="TNFR-Cys" evidence="11">
    <location>
        <begin position="100"/>
        <end position="141"/>
    </location>
</feature>
<evidence type="ECO:0000313" key="16">
    <source>
        <dbReference type="EMBL" id="CAH2281811.1"/>
    </source>
</evidence>
<keyword evidence="6" id="KW-0677">Repeat</keyword>
<feature type="chain" id="PRO_5042267240" evidence="13">
    <location>
        <begin position="21"/>
        <end position="395"/>
    </location>
</feature>
<keyword evidence="3 12" id="KW-0812">Transmembrane</keyword>
<dbReference type="GO" id="GO:0009986">
    <property type="term" value="C:cell surface"/>
    <property type="evidence" value="ECO:0007669"/>
    <property type="project" value="TreeGrafter"/>
</dbReference>
<evidence type="ECO:0000256" key="9">
    <source>
        <dbReference type="ARBA" id="ARBA00023157"/>
    </source>
</evidence>
<dbReference type="InterPro" id="IPR011029">
    <property type="entry name" value="DEATH-like_dom_sf"/>
</dbReference>
<dbReference type="GO" id="GO:0015026">
    <property type="term" value="F:coreceptor activity"/>
    <property type="evidence" value="ECO:0007669"/>
    <property type="project" value="TreeGrafter"/>
</dbReference>
<accession>A0AAD1RUP4</accession>
<feature type="domain" description="TNFR-Cys" evidence="15">
    <location>
        <begin position="23"/>
        <end position="56"/>
    </location>
</feature>
<dbReference type="InterPro" id="IPR022325">
    <property type="entry name" value="TNFR_16"/>
</dbReference>
<dbReference type="GO" id="GO:0007266">
    <property type="term" value="P:Rho protein signal transduction"/>
    <property type="evidence" value="ECO:0007669"/>
    <property type="project" value="TreeGrafter"/>
</dbReference>
<feature type="domain" description="TNFR-Cys" evidence="15">
    <location>
        <begin position="58"/>
        <end position="99"/>
    </location>
</feature>
<dbReference type="GO" id="GO:0005035">
    <property type="term" value="F:death receptor activity"/>
    <property type="evidence" value="ECO:0007669"/>
    <property type="project" value="TreeGrafter"/>
</dbReference>
<dbReference type="GO" id="GO:0005886">
    <property type="term" value="C:plasma membrane"/>
    <property type="evidence" value="ECO:0007669"/>
    <property type="project" value="UniProtKB-SubCell"/>
</dbReference>
<dbReference type="SMART" id="SM00005">
    <property type="entry name" value="DEATH"/>
    <property type="match status" value="1"/>
</dbReference>
<feature type="domain" description="Death" evidence="14">
    <location>
        <begin position="312"/>
        <end position="389"/>
    </location>
</feature>
<dbReference type="GO" id="GO:0048406">
    <property type="term" value="F:nerve growth factor binding"/>
    <property type="evidence" value="ECO:0007669"/>
    <property type="project" value="TreeGrafter"/>
</dbReference>
<keyword evidence="10" id="KW-0325">Glycoprotein</keyword>
<evidence type="ECO:0000256" key="7">
    <source>
        <dbReference type="ARBA" id="ARBA00022989"/>
    </source>
</evidence>
<feature type="disulfide bond" evidence="11">
    <location>
        <begin position="166"/>
        <end position="184"/>
    </location>
</feature>
<feature type="domain" description="TNFR-Cys" evidence="15">
    <location>
        <begin position="100"/>
        <end position="141"/>
    </location>
</feature>
<evidence type="ECO:0000256" key="13">
    <source>
        <dbReference type="SAM" id="SignalP"/>
    </source>
</evidence>
<dbReference type="PROSITE" id="PS50017">
    <property type="entry name" value="DEATH_DOMAIN"/>
    <property type="match status" value="1"/>
</dbReference>
<protein>
    <submittedName>
        <fullName evidence="16">Tumor necrosis factor receptor superfamily member 16-like</fullName>
    </submittedName>
</protein>
<comment type="caution">
    <text evidence="11">Lacks conserved residue(s) required for the propagation of feature annotation.</text>
</comment>
<feature type="transmembrane region" description="Helical" evidence="12">
    <location>
        <begin position="225"/>
        <end position="245"/>
    </location>
</feature>
<dbReference type="Pfam" id="PF00020">
    <property type="entry name" value="TNFR_c6"/>
    <property type="match status" value="3"/>
</dbReference>
<dbReference type="CDD" id="cd13416">
    <property type="entry name" value="TNFRSF16"/>
    <property type="match status" value="1"/>
</dbReference>
<evidence type="ECO:0000256" key="1">
    <source>
        <dbReference type="ARBA" id="ARBA00004162"/>
    </source>
</evidence>
<feature type="disulfide bond" evidence="11">
    <location>
        <begin position="144"/>
        <end position="159"/>
    </location>
</feature>
<proteinExistence type="predicted"/>
<dbReference type="PANTHER" id="PTHR46605:SF1">
    <property type="entry name" value="DEATH DOMAIN-CONTAINING MEMBRANE PROTEIN NRADD"/>
    <property type="match status" value="1"/>
</dbReference>
<feature type="disulfide bond" evidence="11">
    <location>
        <begin position="36"/>
        <end position="49"/>
    </location>
</feature>
<keyword evidence="16" id="KW-0675">Receptor</keyword>
<dbReference type="Gene3D" id="1.10.533.10">
    <property type="entry name" value="Death Domain, Fas"/>
    <property type="match status" value="1"/>
</dbReference>
<dbReference type="PROSITE" id="PS50050">
    <property type="entry name" value="TNFR_NGFR_2"/>
    <property type="match status" value="4"/>
</dbReference>
<keyword evidence="4" id="KW-0053">Apoptosis</keyword>
<feature type="signal peptide" evidence="13">
    <location>
        <begin position="1"/>
        <end position="20"/>
    </location>
</feature>
<dbReference type="InterPro" id="IPR041448">
    <property type="entry name" value="TNFR16_TM"/>
</dbReference>
<dbReference type="PANTHER" id="PTHR46605">
    <property type="entry name" value="TUMOR NECROSIS FACTOR RECEPTOR"/>
    <property type="match status" value="1"/>
</dbReference>
<dbReference type="Pfam" id="PF18422">
    <property type="entry name" value="TNFR_16_TM"/>
    <property type="match status" value="1"/>
</dbReference>
<feature type="disulfide bond" evidence="11">
    <location>
        <begin position="120"/>
        <end position="133"/>
    </location>
</feature>
<dbReference type="InterPro" id="IPR034046">
    <property type="entry name" value="TNFRSF16_N"/>
</dbReference>
<evidence type="ECO:0000256" key="11">
    <source>
        <dbReference type="PROSITE-ProRule" id="PRU00206"/>
    </source>
</evidence>